<feature type="domain" description="HTH lysR-type" evidence="1">
    <location>
        <begin position="28"/>
        <end position="84"/>
    </location>
</feature>
<dbReference type="STRING" id="1560234.SP90_01945"/>
<name>A0A1B7XMU9_9BACT</name>
<dbReference type="InterPro" id="IPR036390">
    <property type="entry name" value="WH_DNA-bd_sf"/>
</dbReference>
<dbReference type="Proteomes" id="UP000091979">
    <property type="component" value="Unassembled WGS sequence"/>
</dbReference>
<sequence>MRKKSVKYKFWLEEDGNMLFGSGGTVLLEQIDALGSLSGASKELGMSYRRAWGRLKKLEECIGEPLVTKVGGNKKGYRLTDTGRRFIKSYRDAEKLMDAAAQEALVNCFKWVR</sequence>
<dbReference type="InterPro" id="IPR051815">
    <property type="entry name" value="Molybdate_resp_trans_reg"/>
</dbReference>
<dbReference type="OrthoDB" id="9800709at2"/>
<dbReference type="Gene3D" id="1.10.10.10">
    <property type="entry name" value="Winged helix-like DNA-binding domain superfamily/Winged helix DNA-binding domain"/>
    <property type="match status" value="1"/>
</dbReference>
<evidence type="ECO:0000313" key="3">
    <source>
        <dbReference type="Proteomes" id="UP000091979"/>
    </source>
</evidence>
<dbReference type="AlphaFoldDB" id="A0A1B7XMU9"/>
<proteinExistence type="predicted"/>
<dbReference type="PANTHER" id="PTHR30432:SF1">
    <property type="entry name" value="DNA-BINDING TRANSCRIPTIONAL DUAL REGULATOR MODE"/>
    <property type="match status" value="1"/>
</dbReference>
<accession>A0A1B7XMU9</accession>
<gene>
    <name evidence="2" type="ORF">SP90_01945</name>
</gene>
<reference evidence="2 3" key="1">
    <citation type="submission" date="2015-01" db="EMBL/GenBank/DDBJ databases">
        <title>Desulfovibrio sp. JC271 draft genome sequence.</title>
        <authorList>
            <person name="Shivani Y."/>
            <person name="Subhash Y."/>
            <person name="Sasikala C."/>
            <person name="Ramana C.V."/>
        </authorList>
    </citation>
    <scope>NUCLEOTIDE SEQUENCE [LARGE SCALE GENOMIC DNA]</scope>
    <source>
        <strain evidence="2 3">JC271</strain>
    </source>
</reference>
<dbReference type="InterPro" id="IPR000847">
    <property type="entry name" value="LysR_HTH_N"/>
</dbReference>
<comment type="caution">
    <text evidence="2">The sequence shown here is derived from an EMBL/GenBank/DDBJ whole genome shotgun (WGS) entry which is preliminary data.</text>
</comment>
<dbReference type="SUPFAM" id="SSF46785">
    <property type="entry name" value="Winged helix' DNA-binding domain"/>
    <property type="match status" value="1"/>
</dbReference>
<dbReference type="PATRIC" id="fig|1560234.3.peg.1265"/>
<dbReference type="EMBL" id="JXMS01000002">
    <property type="protein sequence ID" value="OBQ56847.1"/>
    <property type="molecule type" value="Genomic_DNA"/>
</dbReference>
<evidence type="ECO:0000259" key="1">
    <source>
        <dbReference type="Pfam" id="PF00126"/>
    </source>
</evidence>
<keyword evidence="3" id="KW-1185">Reference proteome</keyword>
<dbReference type="PANTHER" id="PTHR30432">
    <property type="entry name" value="TRANSCRIPTIONAL REGULATOR MODE"/>
    <property type="match status" value="1"/>
</dbReference>
<evidence type="ECO:0000313" key="2">
    <source>
        <dbReference type="EMBL" id="OBQ56847.1"/>
    </source>
</evidence>
<dbReference type="RefSeq" id="WP_066852004.1">
    <property type="nucleotide sequence ID" value="NZ_JXMS01000002.1"/>
</dbReference>
<dbReference type="GO" id="GO:0003700">
    <property type="term" value="F:DNA-binding transcription factor activity"/>
    <property type="evidence" value="ECO:0007669"/>
    <property type="project" value="InterPro"/>
</dbReference>
<protein>
    <recommendedName>
        <fullName evidence="1">HTH lysR-type domain-containing protein</fullName>
    </recommendedName>
</protein>
<dbReference type="InterPro" id="IPR036388">
    <property type="entry name" value="WH-like_DNA-bd_sf"/>
</dbReference>
<organism evidence="2 3">
    <name type="scientific">Halodesulfovibrio spirochaetisodalis</name>
    <dbReference type="NCBI Taxonomy" id="1560234"/>
    <lineage>
        <taxon>Bacteria</taxon>
        <taxon>Pseudomonadati</taxon>
        <taxon>Thermodesulfobacteriota</taxon>
        <taxon>Desulfovibrionia</taxon>
        <taxon>Desulfovibrionales</taxon>
        <taxon>Desulfovibrionaceae</taxon>
        <taxon>Halodesulfovibrio</taxon>
    </lineage>
</organism>
<dbReference type="Pfam" id="PF00126">
    <property type="entry name" value="HTH_1"/>
    <property type="match status" value="1"/>
</dbReference>